<evidence type="ECO:0000313" key="2">
    <source>
        <dbReference type="EMBL" id="KAK9820054.1"/>
    </source>
</evidence>
<keyword evidence="3" id="KW-1185">Reference proteome</keyword>
<gene>
    <name evidence="2" type="ORF">WJX72_005544</name>
</gene>
<accession>A0AAW1QF85</accession>
<reference evidence="2 3" key="1">
    <citation type="journal article" date="2024" name="Nat. Commun.">
        <title>Phylogenomics reveals the evolutionary origins of lichenization in chlorophyte algae.</title>
        <authorList>
            <person name="Puginier C."/>
            <person name="Libourel C."/>
            <person name="Otte J."/>
            <person name="Skaloud P."/>
            <person name="Haon M."/>
            <person name="Grisel S."/>
            <person name="Petersen M."/>
            <person name="Berrin J.G."/>
            <person name="Delaux P.M."/>
            <person name="Dal Grande F."/>
            <person name="Keller J."/>
        </authorList>
    </citation>
    <scope>NUCLEOTIDE SEQUENCE [LARGE SCALE GENOMIC DNA]</scope>
    <source>
        <strain evidence="2 3">SAG 2043</strain>
    </source>
</reference>
<dbReference type="AlphaFoldDB" id="A0AAW1QF85"/>
<dbReference type="Proteomes" id="UP001489004">
    <property type="component" value="Unassembled WGS sequence"/>
</dbReference>
<evidence type="ECO:0000313" key="3">
    <source>
        <dbReference type="Proteomes" id="UP001489004"/>
    </source>
</evidence>
<dbReference type="EMBL" id="JALJOR010000003">
    <property type="protein sequence ID" value="KAK9820054.1"/>
    <property type="molecule type" value="Genomic_DNA"/>
</dbReference>
<name>A0AAW1QF85_9CHLO</name>
<feature type="region of interest" description="Disordered" evidence="1">
    <location>
        <begin position="1"/>
        <end position="25"/>
    </location>
</feature>
<sequence length="79" mass="8583">MKHNFRKSQCNSRAALRLPASNRHDANLIDTAANSAQGGDNCQEQELPNLRVHIRLCRLTVWGGSATLSLKASVPSGMP</sequence>
<proteinExistence type="predicted"/>
<evidence type="ECO:0000256" key="1">
    <source>
        <dbReference type="SAM" id="MobiDB-lite"/>
    </source>
</evidence>
<organism evidence="2 3">
    <name type="scientific">[Myrmecia] bisecta</name>
    <dbReference type="NCBI Taxonomy" id="41462"/>
    <lineage>
        <taxon>Eukaryota</taxon>
        <taxon>Viridiplantae</taxon>
        <taxon>Chlorophyta</taxon>
        <taxon>core chlorophytes</taxon>
        <taxon>Trebouxiophyceae</taxon>
        <taxon>Trebouxiales</taxon>
        <taxon>Trebouxiaceae</taxon>
        <taxon>Myrmecia</taxon>
    </lineage>
</organism>
<comment type="caution">
    <text evidence="2">The sequence shown here is derived from an EMBL/GenBank/DDBJ whole genome shotgun (WGS) entry which is preliminary data.</text>
</comment>
<protein>
    <submittedName>
        <fullName evidence="2">Uncharacterized protein</fullName>
    </submittedName>
</protein>